<feature type="region of interest" description="Disordered" evidence="13">
    <location>
        <begin position="53"/>
        <end position="72"/>
    </location>
</feature>
<dbReference type="Proteomes" id="UP000694844">
    <property type="component" value="Chromosome 3"/>
</dbReference>
<evidence type="ECO:0000256" key="11">
    <source>
        <dbReference type="ARBA" id="ARBA00023136"/>
    </source>
</evidence>
<evidence type="ECO:0000313" key="15">
    <source>
        <dbReference type="Proteomes" id="UP000694844"/>
    </source>
</evidence>
<evidence type="ECO:0000256" key="3">
    <source>
        <dbReference type="ARBA" id="ARBA00004496"/>
    </source>
</evidence>
<evidence type="ECO:0000256" key="8">
    <source>
        <dbReference type="ARBA" id="ARBA00023054"/>
    </source>
</evidence>
<dbReference type="GO" id="GO:0005741">
    <property type="term" value="C:mitochondrial outer membrane"/>
    <property type="evidence" value="ECO:0007669"/>
    <property type="project" value="UniProtKB-SubCell"/>
</dbReference>
<comment type="subcellular location">
    <subcellularLocation>
        <location evidence="3">Cytoplasm</location>
    </subcellularLocation>
    <subcellularLocation>
        <location evidence="2">Mitochondrion matrix</location>
    </subcellularLocation>
    <subcellularLocation>
        <location evidence="1">Mitochondrion outer membrane</location>
    </subcellularLocation>
</comment>
<keyword evidence="11" id="KW-0472">Membrane</keyword>
<evidence type="ECO:0000259" key="14">
    <source>
        <dbReference type="Pfam" id="PF16026"/>
    </source>
</evidence>
<keyword evidence="10" id="KW-0496">Mitochondrion</keyword>
<dbReference type="OrthoDB" id="6105707at2759"/>
<evidence type="ECO:0000256" key="6">
    <source>
        <dbReference type="ARBA" id="ARBA00022490"/>
    </source>
</evidence>
<dbReference type="InterPro" id="IPR031981">
    <property type="entry name" value="MIEAP_C"/>
</dbReference>
<accession>A0A8B8DHR0</accession>
<comment type="similarity">
    <text evidence="4">Belongs to the MIEAP family.</text>
</comment>
<evidence type="ECO:0000256" key="2">
    <source>
        <dbReference type="ARBA" id="ARBA00004305"/>
    </source>
</evidence>
<sequence>MADSKKRDLLSDAKNFCDGLSNVFMLKKRDPQTRHLLEKAKLLIENLISENQRGTSNVTSTPRGSRTAGGMGQLWVKLDELKRENEELRKQAGKPADDRPSLPPKPSQGPGDVIIGDLHKTKRENEALKAKVERLETRIREMEGVALSVQDEYKRAKVALETTQKSMETVLKDYRQMEDELKLAKKENESLKQKLARSILPIGRTDNRLAETISEKCRPSNIAQLYNTLESQEWVDAKETLEDITDFREEDIVQFLCACVMASFQSCKEVYNALKATIAELLRKPTLVVNDTLVGDRNGKSKLPDDMTDSIGHQLRQHFDDIDSDVIVGMMCEKLTLEFTEFVQRHPHENKVVQKFMNQCAKVTWQMVIQHPPMWLSVDDQEFDDEKHKLWWSCDHAAANCIDFFVWPALYDYKRGNLLIKGCVYAS</sequence>
<evidence type="ECO:0000256" key="4">
    <source>
        <dbReference type="ARBA" id="ARBA00008233"/>
    </source>
</evidence>
<keyword evidence="7" id="KW-1000">Mitochondrion outer membrane</keyword>
<gene>
    <name evidence="16" type="primary">LOC111126814</name>
</gene>
<evidence type="ECO:0000256" key="12">
    <source>
        <dbReference type="ARBA" id="ARBA00032687"/>
    </source>
</evidence>
<dbReference type="RefSeq" id="XP_022327428.1">
    <property type="nucleotide sequence ID" value="XM_022471720.1"/>
</dbReference>
<evidence type="ECO:0000256" key="5">
    <source>
        <dbReference type="ARBA" id="ARBA00019863"/>
    </source>
</evidence>
<dbReference type="GeneID" id="111126814"/>
<evidence type="ECO:0000256" key="10">
    <source>
        <dbReference type="ARBA" id="ARBA00023128"/>
    </source>
</evidence>
<keyword evidence="6" id="KW-0963">Cytoplasm</keyword>
<protein>
    <recommendedName>
        <fullName evidence="5">Mitochondria-eating protein</fullName>
    </recommendedName>
    <alternativeName>
        <fullName evidence="12">Spermatogenesis-associated protein 18</fullName>
    </alternativeName>
</protein>
<evidence type="ECO:0000256" key="7">
    <source>
        <dbReference type="ARBA" id="ARBA00022787"/>
    </source>
</evidence>
<feature type="region of interest" description="Disordered" evidence="13">
    <location>
        <begin position="87"/>
        <end position="120"/>
    </location>
</feature>
<proteinExistence type="inferred from homology"/>
<dbReference type="KEGG" id="cvn:111126814"/>
<organism evidence="15 16">
    <name type="scientific">Crassostrea virginica</name>
    <name type="common">Eastern oyster</name>
    <dbReference type="NCBI Taxonomy" id="6565"/>
    <lineage>
        <taxon>Eukaryota</taxon>
        <taxon>Metazoa</taxon>
        <taxon>Spiralia</taxon>
        <taxon>Lophotrochozoa</taxon>
        <taxon>Mollusca</taxon>
        <taxon>Bivalvia</taxon>
        <taxon>Autobranchia</taxon>
        <taxon>Pteriomorphia</taxon>
        <taxon>Ostreida</taxon>
        <taxon>Ostreoidea</taxon>
        <taxon>Ostreidae</taxon>
        <taxon>Crassostrea</taxon>
    </lineage>
</organism>
<feature type="compositionally biased region" description="Basic and acidic residues" evidence="13">
    <location>
        <begin position="87"/>
        <end position="100"/>
    </location>
</feature>
<dbReference type="GO" id="GO:0008289">
    <property type="term" value="F:lipid binding"/>
    <property type="evidence" value="ECO:0007669"/>
    <property type="project" value="UniProtKB-KW"/>
</dbReference>
<evidence type="ECO:0000313" key="16">
    <source>
        <dbReference type="RefSeq" id="XP_022327428.1"/>
    </source>
</evidence>
<dbReference type="GO" id="GO:0005759">
    <property type="term" value="C:mitochondrial matrix"/>
    <property type="evidence" value="ECO:0007669"/>
    <property type="project" value="UniProtKB-SubCell"/>
</dbReference>
<dbReference type="GO" id="GO:0035695">
    <property type="term" value="P:mitophagy by internal vacuole formation"/>
    <property type="evidence" value="ECO:0007669"/>
    <property type="project" value="TreeGrafter"/>
</dbReference>
<dbReference type="PANTHER" id="PTHR21771:SF0">
    <property type="entry name" value="MITOCHONDRIA-EATING PROTEIN"/>
    <property type="match status" value="1"/>
</dbReference>
<feature type="domain" description="Mitochondria-eating protein C-terminal" evidence="14">
    <location>
        <begin position="218"/>
        <end position="425"/>
    </location>
</feature>
<keyword evidence="9" id="KW-0446">Lipid-binding</keyword>
<dbReference type="PANTHER" id="PTHR21771">
    <property type="entry name" value="MITOCHONDRIA-EATING PROTEIN-RELATED"/>
    <property type="match status" value="1"/>
</dbReference>
<dbReference type="InterPro" id="IPR026169">
    <property type="entry name" value="MIEAP"/>
</dbReference>
<evidence type="ECO:0000256" key="13">
    <source>
        <dbReference type="SAM" id="MobiDB-lite"/>
    </source>
</evidence>
<dbReference type="AlphaFoldDB" id="A0A8B8DHR0"/>
<reference evidence="16" key="1">
    <citation type="submission" date="2025-08" db="UniProtKB">
        <authorList>
            <consortium name="RefSeq"/>
        </authorList>
    </citation>
    <scope>IDENTIFICATION</scope>
    <source>
        <tissue evidence="16">Whole sample</tissue>
    </source>
</reference>
<dbReference type="Pfam" id="PF16026">
    <property type="entry name" value="MIEAP"/>
    <property type="match status" value="1"/>
</dbReference>
<evidence type="ECO:0000256" key="9">
    <source>
        <dbReference type="ARBA" id="ARBA00023121"/>
    </source>
</evidence>
<keyword evidence="15" id="KW-1185">Reference proteome</keyword>
<name>A0A8B8DHR0_CRAVI</name>
<keyword evidence="8" id="KW-0175">Coiled coil</keyword>
<dbReference type="GO" id="GO:0035694">
    <property type="term" value="P:mitochondrial protein catabolic process"/>
    <property type="evidence" value="ECO:0007669"/>
    <property type="project" value="InterPro"/>
</dbReference>
<evidence type="ECO:0000256" key="1">
    <source>
        <dbReference type="ARBA" id="ARBA00004294"/>
    </source>
</evidence>
<feature type="compositionally biased region" description="Polar residues" evidence="13">
    <location>
        <begin position="53"/>
        <end position="64"/>
    </location>
</feature>